<dbReference type="EMBL" id="CP003181">
    <property type="protein sequence ID" value="AHJ63922.1"/>
    <property type="molecule type" value="Genomic_DNA"/>
</dbReference>
<evidence type="ECO:0000313" key="1">
    <source>
        <dbReference type="EMBL" id="AHJ63922.1"/>
    </source>
</evidence>
<name>A0AAN0RFD8_9PROT</name>
<gene>
    <name evidence="1" type="ORF">GbCGDNIH3_7237</name>
</gene>
<dbReference type="AlphaFoldDB" id="A0AAN0RFD8"/>
<sequence length="77" mass="9177">MKPHSQYSCGAKRIVKTDNHNPVLVYLTHPKTDKADLFSTYHKNKKGKPAFSCRFAKIFYKIVFTKAWFYFQPEREF</sequence>
<reference evidence="2" key="1">
    <citation type="submission" date="2012-06" db="EMBL/GenBank/DDBJ databases">
        <title>Genome analysis of multiple Granulibacter bethesdensis isolates demonstrates substantial genome diversity.</title>
        <authorList>
            <person name="Greenberg D.E."/>
            <person name="Porcella S.F."/>
            <person name="Zarember K."/>
            <person name="Zelazny A.M."/>
            <person name="Bruno D."/>
            <person name="Martens C."/>
            <person name="Barbian K.D."/>
            <person name="Jaske E."/>
            <person name="Holland S.M."/>
        </authorList>
    </citation>
    <scope>NUCLEOTIDE SEQUENCE [LARGE SCALE GENOMIC DNA]</scope>
    <source>
        <strain evidence="2">CGDNIH3</strain>
    </source>
</reference>
<accession>A0AAN0RFD8</accession>
<organism evidence="1 2">
    <name type="scientific">Granulibacter bethesdensis</name>
    <dbReference type="NCBI Taxonomy" id="364410"/>
    <lineage>
        <taxon>Bacteria</taxon>
        <taxon>Pseudomonadati</taxon>
        <taxon>Pseudomonadota</taxon>
        <taxon>Alphaproteobacteria</taxon>
        <taxon>Acetobacterales</taxon>
        <taxon>Acetobacteraceae</taxon>
        <taxon>Granulibacter</taxon>
    </lineage>
</organism>
<dbReference type="KEGG" id="gbc:GbCGDNIH3_7237"/>
<dbReference type="Proteomes" id="UP000019438">
    <property type="component" value="Chromosome"/>
</dbReference>
<evidence type="ECO:0000313" key="2">
    <source>
        <dbReference type="Proteomes" id="UP000019438"/>
    </source>
</evidence>
<protein>
    <submittedName>
        <fullName evidence="1">Uncharacterized protein</fullName>
    </submittedName>
</protein>
<proteinExistence type="predicted"/>